<feature type="transmembrane region" description="Helical" evidence="1">
    <location>
        <begin position="72"/>
        <end position="93"/>
    </location>
</feature>
<keyword evidence="1" id="KW-0812">Transmembrane</keyword>
<dbReference type="EMBL" id="AP024169">
    <property type="protein sequence ID" value="BCN29565.1"/>
    <property type="molecule type" value="Genomic_DNA"/>
</dbReference>
<sequence length="143" mass="15833">MRFYEFLGYIYNIIDDPIMYLSKSINIPILEVFLLGILGSTAPCQITTNLGAIGYMAKEGSVRKDLIKNMTLYSIGKIAIFLLYGLLITVFHIKLQNVSIPLFSVVRKFMGILVILIGLCIIGVINLKGSIGSNVIKNQKNSS</sequence>
<evidence type="ECO:0000313" key="3">
    <source>
        <dbReference type="EMBL" id="BCN29565.1"/>
    </source>
</evidence>
<feature type="domain" description="Urease accessory protein UreH-like transmembrane" evidence="2">
    <location>
        <begin position="32"/>
        <end position="125"/>
    </location>
</feature>
<protein>
    <recommendedName>
        <fullName evidence="2">Urease accessory protein UreH-like transmembrane domain-containing protein</fullName>
    </recommendedName>
</protein>
<keyword evidence="1" id="KW-1133">Transmembrane helix</keyword>
<proteinExistence type="predicted"/>
<feature type="transmembrane region" description="Helical" evidence="1">
    <location>
        <begin position="105"/>
        <end position="127"/>
    </location>
</feature>
<evidence type="ECO:0000313" key="4">
    <source>
        <dbReference type="Proteomes" id="UP000595897"/>
    </source>
</evidence>
<organism evidence="3 4">
    <name type="scientific">Anaeromicropila herbilytica</name>
    <dbReference type="NCBI Taxonomy" id="2785025"/>
    <lineage>
        <taxon>Bacteria</taxon>
        <taxon>Bacillati</taxon>
        <taxon>Bacillota</taxon>
        <taxon>Clostridia</taxon>
        <taxon>Lachnospirales</taxon>
        <taxon>Lachnospiraceae</taxon>
        <taxon>Anaeromicropila</taxon>
    </lineage>
</organism>
<dbReference type="KEGG" id="ahb:bsdtb5_08600"/>
<accession>A0A7R7EIV0</accession>
<keyword evidence="1" id="KW-0472">Membrane</keyword>
<keyword evidence="4" id="KW-1185">Reference proteome</keyword>
<reference evidence="3 4" key="1">
    <citation type="submission" date="2020-11" db="EMBL/GenBank/DDBJ databases">
        <title>Draft genome sequencing of a Lachnospiraceae strain isolated from anoxic soil subjected to BSD treatment.</title>
        <authorList>
            <person name="Uek A."/>
            <person name="Tonouchi A."/>
        </authorList>
    </citation>
    <scope>NUCLEOTIDE SEQUENCE [LARGE SCALE GENOMIC DNA]</scope>
    <source>
        <strain evidence="3 4">TB5</strain>
    </source>
</reference>
<dbReference type="Proteomes" id="UP000595897">
    <property type="component" value="Chromosome"/>
</dbReference>
<dbReference type="InterPro" id="IPR039447">
    <property type="entry name" value="UreH-like_TM_dom"/>
</dbReference>
<gene>
    <name evidence="3" type="ORF">bsdtb5_08600</name>
</gene>
<evidence type="ECO:0000256" key="1">
    <source>
        <dbReference type="SAM" id="Phobius"/>
    </source>
</evidence>
<dbReference type="Pfam" id="PF13386">
    <property type="entry name" value="DsbD_2"/>
    <property type="match status" value="1"/>
</dbReference>
<name>A0A7R7EIV0_9FIRM</name>
<evidence type="ECO:0000259" key="2">
    <source>
        <dbReference type="Pfam" id="PF13386"/>
    </source>
</evidence>
<dbReference type="AlphaFoldDB" id="A0A7R7EIV0"/>